<dbReference type="EMBL" id="ML995984">
    <property type="protein sequence ID" value="KAF2763635.1"/>
    <property type="molecule type" value="Genomic_DNA"/>
</dbReference>
<name>A0A6G1KSQ1_9PEZI</name>
<protein>
    <submittedName>
        <fullName evidence="1">Uncharacterized protein</fullName>
    </submittedName>
</protein>
<keyword evidence="2" id="KW-1185">Reference proteome</keyword>
<dbReference type="AlphaFoldDB" id="A0A6G1KSQ1"/>
<sequence length="101" mass="10283">MVPAVFSAAPVLSMSPVVSEAIQGVKAPKLAANHEGGFSPEDYKAGLAAREVTAIDGIKAPTLAANHENGFSAKDYKAGVAARDVKAIDGIEAPTLAANHE</sequence>
<dbReference type="Proteomes" id="UP000799436">
    <property type="component" value="Unassembled WGS sequence"/>
</dbReference>
<accession>A0A6G1KSQ1</accession>
<reference evidence="1" key="1">
    <citation type="journal article" date="2020" name="Stud. Mycol.">
        <title>101 Dothideomycetes genomes: a test case for predicting lifestyles and emergence of pathogens.</title>
        <authorList>
            <person name="Haridas S."/>
            <person name="Albert R."/>
            <person name="Binder M."/>
            <person name="Bloem J."/>
            <person name="Labutti K."/>
            <person name="Salamov A."/>
            <person name="Andreopoulos B."/>
            <person name="Baker S."/>
            <person name="Barry K."/>
            <person name="Bills G."/>
            <person name="Bluhm B."/>
            <person name="Cannon C."/>
            <person name="Castanera R."/>
            <person name="Culley D."/>
            <person name="Daum C."/>
            <person name="Ezra D."/>
            <person name="Gonzalez J."/>
            <person name="Henrissat B."/>
            <person name="Kuo A."/>
            <person name="Liang C."/>
            <person name="Lipzen A."/>
            <person name="Lutzoni F."/>
            <person name="Magnuson J."/>
            <person name="Mondo S."/>
            <person name="Nolan M."/>
            <person name="Ohm R."/>
            <person name="Pangilinan J."/>
            <person name="Park H.-J."/>
            <person name="Ramirez L."/>
            <person name="Alfaro M."/>
            <person name="Sun H."/>
            <person name="Tritt A."/>
            <person name="Yoshinaga Y."/>
            <person name="Zwiers L.-H."/>
            <person name="Turgeon B."/>
            <person name="Goodwin S."/>
            <person name="Spatafora J."/>
            <person name="Crous P."/>
            <person name="Grigoriev I."/>
        </authorList>
    </citation>
    <scope>NUCLEOTIDE SEQUENCE</scope>
    <source>
        <strain evidence="1">CBS 116005</strain>
    </source>
</reference>
<evidence type="ECO:0000313" key="2">
    <source>
        <dbReference type="Proteomes" id="UP000799436"/>
    </source>
</evidence>
<evidence type="ECO:0000313" key="1">
    <source>
        <dbReference type="EMBL" id="KAF2763635.1"/>
    </source>
</evidence>
<organism evidence="1 2">
    <name type="scientific">Teratosphaeria nubilosa</name>
    <dbReference type="NCBI Taxonomy" id="161662"/>
    <lineage>
        <taxon>Eukaryota</taxon>
        <taxon>Fungi</taxon>
        <taxon>Dikarya</taxon>
        <taxon>Ascomycota</taxon>
        <taxon>Pezizomycotina</taxon>
        <taxon>Dothideomycetes</taxon>
        <taxon>Dothideomycetidae</taxon>
        <taxon>Mycosphaerellales</taxon>
        <taxon>Teratosphaeriaceae</taxon>
        <taxon>Teratosphaeria</taxon>
    </lineage>
</organism>
<gene>
    <name evidence="1" type="ORF">EJ03DRAFT_332570</name>
</gene>
<proteinExistence type="predicted"/>